<feature type="transmembrane region" description="Helical" evidence="1">
    <location>
        <begin position="151"/>
        <end position="170"/>
    </location>
</feature>
<dbReference type="AlphaFoldDB" id="A0A1I4EEQ3"/>
<dbReference type="Proteomes" id="UP000199607">
    <property type="component" value="Unassembled WGS sequence"/>
</dbReference>
<keyword evidence="1" id="KW-0472">Membrane</keyword>
<feature type="transmembrane region" description="Helical" evidence="1">
    <location>
        <begin position="55"/>
        <end position="78"/>
    </location>
</feature>
<feature type="transmembrane region" description="Helical" evidence="1">
    <location>
        <begin position="215"/>
        <end position="236"/>
    </location>
</feature>
<keyword evidence="1" id="KW-1133">Transmembrane helix</keyword>
<keyword evidence="3" id="KW-1185">Reference proteome</keyword>
<name>A0A1I4EEQ3_9EURY</name>
<proteinExistence type="predicted"/>
<dbReference type="EMBL" id="FOTC01000002">
    <property type="protein sequence ID" value="SFL04242.1"/>
    <property type="molecule type" value="Genomic_DNA"/>
</dbReference>
<feature type="transmembrane region" description="Helical" evidence="1">
    <location>
        <begin position="118"/>
        <end position="139"/>
    </location>
</feature>
<evidence type="ECO:0000313" key="2">
    <source>
        <dbReference type="EMBL" id="SFL04242.1"/>
    </source>
</evidence>
<keyword evidence="1" id="KW-0812">Transmembrane</keyword>
<protein>
    <submittedName>
        <fullName evidence="2">Uncharacterized protein</fullName>
    </submittedName>
</protein>
<feature type="transmembrane region" description="Helical" evidence="1">
    <location>
        <begin position="90"/>
        <end position="112"/>
    </location>
</feature>
<evidence type="ECO:0000256" key="1">
    <source>
        <dbReference type="SAM" id="Phobius"/>
    </source>
</evidence>
<accession>A0A1I4EEQ3</accession>
<dbReference type="RefSeq" id="WP_089869173.1">
    <property type="nucleotide sequence ID" value="NZ_FOTC01000002.1"/>
</dbReference>
<gene>
    <name evidence="2" type="ORF">SAMN04487950_2130</name>
</gene>
<evidence type="ECO:0000313" key="3">
    <source>
        <dbReference type="Proteomes" id="UP000199607"/>
    </source>
</evidence>
<sequence>MESTQPGIFGAIRIDLARLHATWMELLFPRQLDPSRVLGKWHPETTVERVGYTGWAAVGLPLVVVGYPLLLVGMLARFHAQRLDSAGARLGVLGVVGLSLLVWGGLTTVAHLRFSQSGFLAVLAASVVATLAAALAVVFGRVGGRGTRVLLAYPTGMTALFLPPVVAALYSPSVASVVFPGSQSLAVWLLDTVLSVGGLDVLLRDQFDLRGVAYVAMWFGLAVPLGWLFGVVVTLADVVRPRAGRA</sequence>
<organism evidence="2 3">
    <name type="scientific">Halogranum rubrum</name>
    <dbReference type="NCBI Taxonomy" id="553466"/>
    <lineage>
        <taxon>Archaea</taxon>
        <taxon>Methanobacteriati</taxon>
        <taxon>Methanobacteriota</taxon>
        <taxon>Stenosarchaea group</taxon>
        <taxon>Halobacteria</taxon>
        <taxon>Halobacteriales</taxon>
        <taxon>Haloferacaceae</taxon>
    </lineage>
</organism>
<reference evidence="3" key="1">
    <citation type="submission" date="2016-10" db="EMBL/GenBank/DDBJ databases">
        <authorList>
            <person name="Varghese N."/>
            <person name="Submissions S."/>
        </authorList>
    </citation>
    <scope>NUCLEOTIDE SEQUENCE [LARGE SCALE GENOMIC DNA]</scope>
    <source>
        <strain evidence="3">CGMCC 1.7738</strain>
    </source>
</reference>